<proteinExistence type="predicted"/>
<sequence>MRRPARTTHGRGHSWTHCRGGGALSGPETFLDADGTQIGEIPAGLLDPDDLVETYRALVLARRFDLQAGVLARQGRLVVYPSALGQEACQVGAVLALEPDDWFFPTYRDSMAMVVRGIDPVEVLTPQRGDRHCGYDPYEHRTAPPCTPLATQLPHAVGLAMAARSRGDGLAVLAFCGDGASSEGDFHEALNFAAVFQAPVVFLVQNNQYAISVPFREQTRAASLAAKAEGYGMPGRRIDGNDVLMVRHAVGEALAAARAGAGPALIEAVTYRMGPHTTADDPSRYRDPEEEQLWAARDPLARFAAFLRERGTLTEIVAKAATADAEALADDLRARLEQEPVFDPDELFDHVYAEPTQRLRAQAAYVRAQLAAELDAAELDAAEGARR</sequence>
<dbReference type="InterPro" id="IPR050771">
    <property type="entry name" value="Alpha-ketoacid_DH_E1_comp"/>
</dbReference>
<accession>A0A931B2T9</accession>
<dbReference type="NCBIfam" id="TIGR03181">
    <property type="entry name" value="PDH_E1_alph_x"/>
    <property type="match status" value="1"/>
</dbReference>
<dbReference type="GO" id="GO:0009083">
    <property type="term" value="P:branched-chain amino acid catabolic process"/>
    <property type="evidence" value="ECO:0007669"/>
    <property type="project" value="TreeGrafter"/>
</dbReference>
<dbReference type="GO" id="GO:0000287">
    <property type="term" value="F:magnesium ion binding"/>
    <property type="evidence" value="ECO:0007669"/>
    <property type="project" value="UniProtKB-ARBA"/>
</dbReference>
<evidence type="ECO:0000256" key="1">
    <source>
        <dbReference type="ARBA" id="ARBA00001964"/>
    </source>
</evidence>
<dbReference type="InterPro" id="IPR017596">
    <property type="entry name" value="PdhA/BkdA"/>
</dbReference>
<evidence type="ECO:0000313" key="6">
    <source>
        <dbReference type="EMBL" id="MBF9070150.1"/>
    </source>
</evidence>
<keyword evidence="2" id="KW-0560">Oxidoreductase</keyword>
<organism evidence="6 7">
    <name type="scientific">Streptacidiphilus fuscans</name>
    <dbReference type="NCBI Taxonomy" id="2789292"/>
    <lineage>
        <taxon>Bacteria</taxon>
        <taxon>Bacillati</taxon>
        <taxon>Actinomycetota</taxon>
        <taxon>Actinomycetes</taxon>
        <taxon>Kitasatosporales</taxon>
        <taxon>Streptomycetaceae</taxon>
        <taxon>Streptacidiphilus</taxon>
    </lineage>
</organism>
<feature type="domain" description="Dehydrogenase E1 component" evidence="5">
    <location>
        <begin position="57"/>
        <end position="341"/>
    </location>
</feature>
<evidence type="ECO:0000256" key="3">
    <source>
        <dbReference type="ARBA" id="ARBA00023052"/>
    </source>
</evidence>
<dbReference type="InterPro" id="IPR001017">
    <property type="entry name" value="DH_E1"/>
</dbReference>
<protein>
    <submittedName>
        <fullName evidence="6">Pyruvate dehydrogenase (Acetyl-transferring) E1 component subunit alpha</fullName>
    </submittedName>
</protein>
<dbReference type="GO" id="GO:0016624">
    <property type="term" value="F:oxidoreductase activity, acting on the aldehyde or oxo group of donors, disulfide as acceptor"/>
    <property type="evidence" value="ECO:0007669"/>
    <property type="project" value="InterPro"/>
</dbReference>
<evidence type="ECO:0000256" key="2">
    <source>
        <dbReference type="ARBA" id="ARBA00023002"/>
    </source>
</evidence>
<feature type="compositionally biased region" description="Basic residues" evidence="4">
    <location>
        <begin position="1"/>
        <end position="16"/>
    </location>
</feature>
<dbReference type="Proteomes" id="UP000657385">
    <property type="component" value="Unassembled WGS sequence"/>
</dbReference>
<keyword evidence="7" id="KW-1185">Reference proteome</keyword>
<dbReference type="Pfam" id="PF00676">
    <property type="entry name" value="E1_dh"/>
    <property type="match status" value="1"/>
</dbReference>
<dbReference type="Gene3D" id="3.40.50.970">
    <property type="match status" value="1"/>
</dbReference>
<dbReference type="CDD" id="cd02000">
    <property type="entry name" value="TPP_E1_PDC_ADC_BCADC"/>
    <property type="match status" value="1"/>
</dbReference>
<reference evidence="6" key="1">
    <citation type="submission" date="2020-11" db="EMBL/GenBank/DDBJ databases">
        <title>Isolation and identification of active actinomycetes.</title>
        <authorList>
            <person name="Yu B."/>
        </authorList>
    </citation>
    <scope>NUCLEOTIDE SEQUENCE</scope>
    <source>
        <strain evidence="6">NEAU-YB345</strain>
    </source>
</reference>
<comment type="cofactor">
    <cofactor evidence="1">
        <name>thiamine diphosphate</name>
        <dbReference type="ChEBI" id="CHEBI:58937"/>
    </cofactor>
</comment>
<comment type="caution">
    <text evidence="6">The sequence shown here is derived from an EMBL/GenBank/DDBJ whole genome shotgun (WGS) entry which is preliminary data.</text>
</comment>
<dbReference type="PANTHER" id="PTHR43380">
    <property type="entry name" value="2-OXOISOVALERATE DEHYDROGENASE SUBUNIT ALPHA, MITOCHONDRIAL"/>
    <property type="match status" value="1"/>
</dbReference>
<gene>
    <name evidence="6" type="primary">pdhA</name>
    <name evidence="6" type="ORF">I2501_19170</name>
</gene>
<name>A0A931B2T9_9ACTN</name>
<evidence type="ECO:0000259" key="5">
    <source>
        <dbReference type="Pfam" id="PF00676"/>
    </source>
</evidence>
<dbReference type="AlphaFoldDB" id="A0A931B2T9"/>
<keyword evidence="3" id="KW-0786">Thiamine pyrophosphate</keyword>
<keyword evidence="6" id="KW-0670">Pyruvate</keyword>
<dbReference type="SUPFAM" id="SSF52518">
    <property type="entry name" value="Thiamin diphosphate-binding fold (THDP-binding)"/>
    <property type="match status" value="1"/>
</dbReference>
<dbReference type="EMBL" id="JADPRT010000007">
    <property type="protein sequence ID" value="MBF9070150.1"/>
    <property type="molecule type" value="Genomic_DNA"/>
</dbReference>
<feature type="region of interest" description="Disordered" evidence="4">
    <location>
        <begin position="1"/>
        <end position="21"/>
    </location>
</feature>
<evidence type="ECO:0000256" key="4">
    <source>
        <dbReference type="SAM" id="MobiDB-lite"/>
    </source>
</evidence>
<dbReference type="PANTHER" id="PTHR43380:SF1">
    <property type="entry name" value="2-OXOISOVALERATE DEHYDROGENASE SUBUNIT ALPHA, MITOCHONDRIAL"/>
    <property type="match status" value="1"/>
</dbReference>
<evidence type="ECO:0000313" key="7">
    <source>
        <dbReference type="Proteomes" id="UP000657385"/>
    </source>
</evidence>
<dbReference type="InterPro" id="IPR029061">
    <property type="entry name" value="THDP-binding"/>
</dbReference>